<organism evidence="4 5">
    <name type="scientific">Chiloscyllium punctatum</name>
    <name type="common">Brownbanded bambooshark</name>
    <name type="synonym">Hemiscyllium punctatum</name>
    <dbReference type="NCBI Taxonomy" id="137246"/>
    <lineage>
        <taxon>Eukaryota</taxon>
        <taxon>Metazoa</taxon>
        <taxon>Chordata</taxon>
        <taxon>Craniata</taxon>
        <taxon>Vertebrata</taxon>
        <taxon>Chondrichthyes</taxon>
        <taxon>Elasmobranchii</taxon>
        <taxon>Galeomorphii</taxon>
        <taxon>Galeoidea</taxon>
        <taxon>Orectolobiformes</taxon>
        <taxon>Hemiscylliidae</taxon>
        <taxon>Chiloscyllium</taxon>
    </lineage>
</organism>
<sequence length="504" mass="55081">MNLSLSTLSVWALFFTSSCEGRIPCTEASSNVFVCTTIPNDLMNSSVLVNGYSVTCNDPPHLKGIPVWNASDFACSVTMSTAWPDQHTQPQLLLPVLLGLLGLLVLLLLLVFLLLKRKQGKEQVKPDGQGTKQQEKHPQHKSAKEHFSKDHQSTPNMGAETIHPELCAAMFKKQPVTVSGVQRCVETAQLAKGDQEIPNNTNALIVPSLSEDWVCFPSDRFAQSNQEMEKHNSIPTRGSSDPSLAVFMDQSVIDLHSKSVSNSTALDKVSCQNLGRTDGAKQERNGNGKPVGMILPLYKMSTGNDTICHLNSDEDLSSVVNGRHNVSRCPRGAGRLIHDEADSVHDSSAGLSNSLTESQPNEESGATSKAGSQGNTGHSKGRVMVERGAESRVKTVAIGLKSKKHFGEKNQSSMIGEDMSTTKGMRRGQLGCETEIFPGTQCDAMIPTTPNSEQTVGTNSPTKEKPLRSSEYGYVNLLHEIVENQGRRTRERWKQTTRYKIMHK</sequence>
<feature type="region of interest" description="Disordered" evidence="1">
    <location>
        <begin position="448"/>
        <end position="467"/>
    </location>
</feature>
<dbReference type="STRING" id="137246.A0A401T4Y1"/>
<dbReference type="Proteomes" id="UP000287033">
    <property type="component" value="Unassembled WGS sequence"/>
</dbReference>
<reference evidence="4 5" key="1">
    <citation type="journal article" date="2018" name="Nat. Ecol. Evol.">
        <title>Shark genomes provide insights into elasmobranch evolution and the origin of vertebrates.</title>
        <authorList>
            <person name="Hara Y"/>
            <person name="Yamaguchi K"/>
            <person name="Onimaru K"/>
            <person name="Kadota M"/>
            <person name="Koyanagi M"/>
            <person name="Keeley SD"/>
            <person name="Tatsumi K"/>
            <person name="Tanaka K"/>
            <person name="Motone F"/>
            <person name="Kageyama Y"/>
            <person name="Nozu R"/>
            <person name="Adachi N"/>
            <person name="Nishimura O"/>
            <person name="Nakagawa R"/>
            <person name="Tanegashima C"/>
            <person name="Kiyatake I"/>
            <person name="Matsumoto R"/>
            <person name="Murakumo K"/>
            <person name="Nishida K"/>
            <person name="Terakita A"/>
            <person name="Kuratani S"/>
            <person name="Sato K"/>
            <person name="Hyodo S Kuraku.S."/>
        </authorList>
    </citation>
    <scope>NUCLEOTIDE SEQUENCE [LARGE SCALE GENOMIC DNA]</scope>
</reference>
<feature type="signal peptide" evidence="3">
    <location>
        <begin position="1"/>
        <end position="21"/>
    </location>
</feature>
<keyword evidence="2" id="KW-0812">Transmembrane</keyword>
<feature type="region of interest" description="Disordered" evidence="1">
    <location>
        <begin position="123"/>
        <end position="159"/>
    </location>
</feature>
<accession>A0A401T4Y1</accession>
<name>A0A401T4Y1_CHIPU</name>
<comment type="caution">
    <text evidence="4">The sequence shown here is derived from an EMBL/GenBank/DDBJ whole genome shotgun (WGS) entry which is preliminary data.</text>
</comment>
<dbReference type="OMA" id="CELMEFA"/>
<feature type="compositionally biased region" description="Polar residues" evidence="1">
    <location>
        <begin position="349"/>
        <end position="378"/>
    </location>
</feature>
<dbReference type="OrthoDB" id="9949213at2759"/>
<feature type="compositionally biased region" description="Basic and acidic residues" evidence="1">
    <location>
        <begin position="133"/>
        <end position="152"/>
    </location>
</feature>
<keyword evidence="2" id="KW-0472">Membrane</keyword>
<feature type="transmembrane region" description="Helical" evidence="2">
    <location>
        <begin position="92"/>
        <end position="115"/>
    </location>
</feature>
<evidence type="ECO:0000256" key="3">
    <source>
        <dbReference type="SAM" id="SignalP"/>
    </source>
</evidence>
<evidence type="ECO:0000256" key="1">
    <source>
        <dbReference type="SAM" id="MobiDB-lite"/>
    </source>
</evidence>
<proteinExistence type="predicted"/>
<feature type="region of interest" description="Disordered" evidence="1">
    <location>
        <begin position="344"/>
        <end position="388"/>
    </location>
</feature>
<keyword evidence="2" id="KW-1133">Transmembrane helix</keyword>
<keyword evidence="5" id="KW-1185">Reference proteome</keyword>
<dbReference type="AlphaFoldDB" id="A0A401T4Y1"/>
<evidence type="ECO:0000256" key="2">
    <source>
        <dbReference type="SAM" id="Phobius"/>
    </source>
</evidence>
<gene>
    <name evidence="4" type="ORF">chiPu_0016194</name>
</gene>
<evidence type="ECO:0000313" key="5">
    <source>
        <dbReference type="Proteomes" id="UP000287033"/>
    </source>
</evidence>
<keyword evidence="3" id="KW-0732">Signal</keyword>
<feature type="chain" id="PRO_5019531831" evidence="3">
    <location>
        <begin position="22"/>
        <end position="504"/>
    </location>
</feature>
<dbReference type="EMBL" id="BEZZ01001041">
    <property type="protein sequence ID" value="GCC37689.1"/>
    <property type="molecule type" value="Genomic_DNA"/>
</dbReference>
<evidence type="ECO:0000313" key="4">
    <source>
        <dbReference type="EMBL" id="GCC37689.1"/>
    </source>
</evidence>
<feature type="compositionally biased region" description="Polar residues" evidence="1">
    <location>
        <begin position="448"/>
        <end position="461"/>
    </location>
</feature>
<protein>
    <submittedName>
        <fullName evidence="4">Uncharacterized protein</fullName>
    </submittedName>
</protein>